<protein>
    <submittedName>
        <fullName evidence="3">HNH endonuclease</fullName>
    </submittedName>
</protein>
<comment type="similarity">
    <text evidence="1">Belongs to the Rv1128c/1148c/1588c/1702c/1945/3466 family.</text>
</comment>
<keyword evidence="4" id="KW-1185">Reference proteome</keyword>
<keyword evidence="3" id="KW-0540">Nuclease</keyword>
<keyword evidence="3" id="KW-0378">Hydrolase</keyword>
<dbReference type="Pfam" id="PF02720">
    <property type="entry name" value="DUF222"/>
    <property type="match status" value="1"/>
</dbReference>
<organism evidence="3 4">
    <name type="scientific">Paractinoplanes rishiriensis</name>
    <dbReference type="NCBI Taxonomy" id="1050105"/>
    <lineage>
        <taxon>Bacteria</taxon>
        <taxon>Bacillati</taxon>
        <taxon>Actinomycetota</taxon>
        <taxon>Actinomycetes</taxon>
        <taxon>Micromonosporales</taxon>
        <taxon>Micromonosporaceae</taxon>
        <taxon>Paractinoplanes</taxon>
    </lineage>
</organism>
<dbReference type="InterPro" id="IPR003870">
    <property type="entry name" value="DUF222"/>
</dbReference>
<dbReference type="InterPro" id="IPR003615">
    <property type="entry name" value="HNH_nuc"/>
</dbReference>
<dbReference type="SMART" id="SM00507">
    <property type="entry name" value="HNHc"/>
    <property type="match status" value="1"/>
</dbReference>
<dbReference type="CDD" id="cd00085">
    <property type="entry name" value="HNHc"/>
    <property type="match status" value="1"/>
</dbReference>
<accession>A0A919K0V7</accession>
<evidence type="ECO:0000256" key="1">
    <source>
        <dbReference type="ARBA" id="ARBA00023450"/>
    </source>
</evidence>
<reference evidence="3" key="1">
    <citation type="submission" date="2021-01" db="EMBL/GenBank/DDBJ databases">
        <title>Whole genome shotgun sequence of Actinoplanes rishiriensis NBRC 108556.</title>
        <authorList>
            <person name="Komaki H."/>
            <person name="Tamura T."/>
        </authorList>
    </citation>
    <scope>NUCLEOTIDE SEQUENCE</scope>
    <source>
        <strain evidence="3">NBRC 108556</strain>
    </source>
</reference>
<evidence type="ECO:0000259" key="2">
    <source>
        <dbReference type="SMART" id="SM00507"/>
    </source>
</evidence>
<gene>
    <name evidence="3" type="ORF">Ari01nite_63010</name>
</gene>
<dbReference type="Pfam" id="PF01844">
    <property type="entry name" value="HNH"/>
    <property type="match status" value="1"/>
</dbReference>
<dbReference type="AlphaFoldDB" id="A0A919K0V7"/>
<feature type="domain" description="HNH nuclease" evidence="2">
    <location>
        <begin position="334"/>
        <end position="386"/>
    </location>
</feature>
<sequence>MLEDVERLHADTAKVAGSACWSLADSELISCLRAAHGLVQAAQMMTVRLVQQADKRGIPGSHGHRTTAGWLRSQLLMDHGPARELAGRATAFRARPAVEQAILDGELDLRQGDVIAASVGAIPATLADIVEDGGPAADGTLIADEAEAFLLEQAGQFPAEQLRRLGERILTHVAPEVAEAAEEAALRRQEARAYGKRAFTMSRPNDGVVRVSGSLTVEDAATVAAAIDPLCAPKPDDDRQPAQRRADALVEVCRLTLRTGDTPDNGGGTAHVSVTIPYDPLTRLLGAGITDGGERISAATARRMACDALIVPIVLGGKSQILDVGRACRLATAPIRRALVARDKGCAFPGCDLPPRWCDAHHLHAWSAGGVTSLDNLVLLCRRHHRYLHDPAYGWQVRLAEDRLPEFIPPAWIDASREPRRNLYHPRT</sequence>
<evidence type="ECO:0000313" key="3">
    <source>
        <dbReference type="EMBL" id="GIE98836.1"/>
    </source>
</evidence>
<dbReference type="GO" id="GO:0003676">
    <property type="term" value="F:nucleic acid binding"/>
    <property type="evidence" value="ECO:0007669"/>
    <property type="project" value="InterPro"/>
</dbReference>
<dbReference type="GO" id="GO:0004519">
    <property type="term" value="F:endonuclease activity"/>
    <property type="evidence" value="ECO:0007669"/>
    <property type="project" value="UniProtKB-KW"/>
</dbReference>
<dbReference type="InterPro" id="IPR002711">
    <property type="entry name" value="HNH"/>
</dbReference>
<dbReference type="Gene3D" id="1.10.30.50">
    <property type="match status" value="1"/>
</dbReference>
<dbReference type="RefSeq" id="WP_203785837.1">
    <property type="nucleotide sequence ID" value="NZ_BOMV01000065.1"/>
</dbReference>
<dbReference type="GO" id="GO:0008270">
    <property type="term" value="F:zinc ion binding"/>
    <property type="evidence" value="ECO:0007669"/>
    <property type="project" value="InterPro"/>
</dbReference>
<keyword evidence="3" id="KW-0255">Endonuclease</keyword>
<dbReference type="EMBL" id="BOMV01000065">
    <property type="protein sequence ID" value="GIE98836.1"/>
    <property type="molecule type" value="Genomic_DNA"/>
</dbReference>
<evidence type="ECO:0000313" key="4">
    <source>
        <dbReference type="Proteomes" id="UP000636960"/>
    </source>
</evidence>
<comment type="caution">
    <text evidence="3">The sequence shown here is derived from an EMBL/GenBank/DDBJ whole genome shotgun (WGS) entry which is preliminary data.</text>
</comment>
<dbReference type="Proteomes" id="UP000636960">
    <property type="component" value="Unassembled WGS sequence"/>
</dbReference>
<name>A0A919K0V7_9ACTN</name>
<proteinExistence type="inferred from homology"/>